<dbReference type="EMBL" id="OU893339">
    <property type="protein sequence ID" value="CAG9796206.1"/>
    <property type="molecule type" value="Genomic_DNA"/>
</dbReference>
<dbReference type="AlphaFoldDB" id="A0A9N9REG8"/>
<keyword evidence="3" id="KW-1185">Reference proteome</keyword>
<dbReference type="Proteomes" id="UP001153714">
    <property type="component" value="Chromosome 8"/>
</dbReference>
<reference evidence="2" key="1">
    <citation type="submission" date="2021-12" db="EMBL/GenBank/DDBJ databases">
        <authorList>
            <person name="King R."/>
        </authorList>
    </citation>
    <scope>NUCLEOTIDE SEQUENCE</scope>
</reference>
<gene>
    <name evidence="2" type="ORF">DIATSA_LOCUS13409</name>
</gene>
<organism evidence="2 3">
    <name type="scientific">Diatraea saccharalis</name>
    <name type="common">sugarcane borer</name>
    <dbReference type="NCBI Taxonomy" id="40085"/>
    <lineage>
        <taxon>Eukaryota</taxon>
        <taxon>Metazoa</taxon>
        <taxon>Ecdysozoa</taxon>
        <taxon>Arthropoda</taxon>
        <taxon>Hexapoda</taxon>
        <taxon>Insecta</taxon>
        <taxon>Pterygota</taxon>
        <taxon>Neoptera</taxon>
        <taxon>Endopterygota</taxon>
        <taxon>Lepidoptera</taxon>
        <taxon>Glossata</taxon>
        <taxon>Ditrysia</taxon>
        <taxon>Pyraloidea</taxon>
        <taxon>Crambidae</taxon>
        <taxon>Crambinae</taxon>
        <taxon>Diatraea</taxon>
    </lineage>
</organism>
<dbReference type="OrthoDB" id="10070999at2759"/>
<evidence type="ECO:0000256" key="1">
    <source>
        <dbReference type="SAM" id="MobiDB-lite"/>
    </source>
</evidence>
<sequence>MNPPINSSDVDIDNAGKGSRSSSNLVRIRRSQLGKSAPTLSVHVVSDQNNNM</sequence>
<accession>A0A9N9REG8</accession>
<evidence type="ECO:0000313" key="3">
    <source>
        <dbReference type="Proteomes" id="UP001153714"/>
    </source>
</evidence>
<protein>
    <submittedName>
        <fullName evidence="2">Uncharacterized protein</fullName>
    </submittedName>
</protein>
<evidence type="ECO:0000313" key="2">
    <source>
        <dbReference type="EMBL" id="CAG9796206.1"/>
    </source>
</evidence>
<feature type="region of interest" description="Disordered" evidence="1">
    <location>
        <begin position="1"/>
        <end position="52"/>
    </location>
</feature>
<proteinExistence type="predicted"/>
<reference evidence="2" key="2">
    <citation type="submission" date="2022-10" db="EMBL/GenBank/DDBJ databases">
        <authorList>
            <consortium name="ENA_rothamsted_submissions"/>
            <consortium name="culmorum"/>
            <person name="King R."/>
        </authorList>
    </citation>
    <scope>NUCLEOTIDE SEQUENCE</scope>
</reference>
<name>A0A9N9REG8_9NEOP</name>